<dbReference type="InterPro" id="IPR015421">
    <property type="entry name" value="PyrdxlP-dep_Trfase_major"/>
</dbReference>
<evidence type="ECO:0000313" key="3">
    <source>
        <dbReference type="EMBL" id="KAH7057359.1"/>
    </source>
</evidence>
<protein>
    <submittedName>
        <fullName evidence="3">Pyridoxal phosphate-dependent transferase</fullName>
    </submittedName>
</protein>
<evidence type="ECO:0000256" key="2">
    <source>
        <dbReference type="ARBA" id="ARBA00022793"/>
    </source>
</evidence>
<comment type="similarity">
    <text evidence="1">Belongs to the group II decarboxylase family.</text>
</comment>
<evidence type="ECO:0000256" key="1">
    <source>
        <dbReference type="ARBA" id="ARBA00009533"/>
    </source>
</evidence>
<dbReference type="PANTHER" id="PTHR46101">
    <property type="match status" value="1"/>
</dbReference>
<keyword evidence="2" id="KW-0456">Lyase</keyword>
<gene>
    <name evidence="3" type="ORF">B0J12DRAFT_654261</name>
</gene>
<dbReference type="InterPro" id="IPR051151">
    <property type="entry name" value="Group_II_Decarboxylase"/>
</dbReference>
<keyword evidence="3" id="KW-0808">Transferase</keyword>
<keyword evidence="4" id="KW-1185">Reference proteome</keyword>
<dbReference type="Proteomes" id="UP000774617">
    <property type="component" value="Unassembled WGS sequence"/>
</dbReference>
<dbReference type="PANTHER" id="PTHR46101:SF2">
    <property type="entry name" value="SERINE DECARBOXYLASE"/>
    <property type="match status" value="1"/>
</dbReference>
<dbReference type="Gene3D" id="3.40.640.10">
    <property type="entry name" value="Type I PLP-dependent aspartate aminotransferase-like (Major domain)"/>
    <property type="match status" value="1"/>
</dbReference>
<keyword evidence="2" id="KW-0210">Decarboxylase</keyword>
<dbReference type="InterPro" id="IPR015424">
    <property type="entry name" value="PyrdxlP-dep_Trfase"/>
</dbReference>
<organism evidence="3 4">
    <name type="scientific">Macrophomina phaseolina</name>
    <dbReference type="NCBI Taxonomy" id="35725"/>
    <lineage>
        <taxon>Eukaryota</taxon>
        <taxon>Fungi</taxon>
        <taxon>Dikarya</taxon>
        <taxon>Ascomycota</taxon>
        <taxon>Pezizomycotina</taxon>
        <taxon>Dothideomycetes</taxon>
        <taxon>Dothideomycetes incertae sedis</taxon>
        <taxon>Botryosphaeriales</taxon>
        <taxon>Botryosphaeriaceae</taxon>
        <taxon>Macrophomina</taxon>
    </lineage>
</organism>
<dbReference type="SUPFAM" id="SSF53383">
    <property type="entry name" value="PLP-dependent transferases"/>
    <property type="match status" value="1"/>
</dbReference>
<reference evidence="3 4" key="1">
    <citation type="journal article" date="2021" name="Nat. Commun.">
        <title>Genetic determinants of endophytism in the Arabidopsis root mycobiome.</title>
        <authorList>
            <person name="Mesny F."/>
            <person name="Miyauchi S."/>
            <person name="Thiergart T."/>
            <person name="Pickel B."/>
            <person name="Atanasova L."/>
            <person name="Karlsson M."/>
            <person name="Huettel B."/>
            <person name="Barry K.W."/>
            <person name="Haridas S."/>
            <person name="Chen C."/>
            <person name="Bauer D."/>
            <person name="Andreopoulos W."/>
            <person name="Pangilinan J."/>
            <person name="LaButti K."/>
            <person name="Riley R."/>
            <person name="Lipzen A."/>
            <person name="Clum A."/>
            <person name="Drula E."/>
            <person name="Henrissat B."/>
            <person name="Kohler A."/>
            <person name="Grigoriev I.V."/>
            <person name="Martin F.M."/>
            <person name="Hacquard S."/>
        </authorList>
    </citation>
    <scope>NUCLEOTIDE SEQUENCE [LARGE SCALE GENOMIC DNA]</scope>
    <source>
        <strain evidence="3 4">MPI-SDFR-AT-0080</strain>
    </source>
</reference>
<evidence type="ECO:0000313" key="4">
    <source>
        <dbReference type="Proteomes" id="UP000774617"/>
    </source>
</evidence>
<proteinExistence type="inferred from homology"/>
<comment type="caution">
    <text evidence="3">The sequence shown here is derived from an EMBL/GenBank/DDBJ whole genome shotgun (WGS) entry which is preliminary data.</text>
</comment>
<accession>A0ABQ8GM96</accession>
<dbReference type="GO" id="GO:0016740">
    <property type="term" value="F:transferase activity"/>
    <property type="evidence" value="ECO:0007669"/>
    <property type="project" value="UniProtKB-KW"/>
</dbReference>
<sequence length="544" mass="58077">MTEQLRHTAAQWRVQSARSCGYPGNHSTLSVIGPIVGHVLAAPVAATWVQARARELLAGTCAALGVDAACVAAAFTRGSTAGNRIALLTAWSALPHATLYYSTAAHYSIAKIAADHDRLRTAAVAVPADALGRMAPALFARRLARDKRTAAAAGRPFAALLLATCGTTFSGATDDLLALHAAAAREGCRIDYVHLDGALELGASMSRFTLGPPGAAPAEPASGRLVVQSVSVSHHKFPGLSVAGQVVCWAPPSGRLVSHDGSVDSRAVFELWLYRQLVSHDDADALYRHCLENARRLRWRLQEAGIPLLFNPESIVTLVQRQPPWLVNRFNLAPERDWVHFIAMPHVSAAIVDEFAGAVAEHGAAVRRALSPVRRRISQLYALPDSDMRLRRLDGEDKSLMAHVASALYAAIPSEAAVDAETLRSEWVTGALCFTAASPSGKLLAVLLVRVTEDQNAAACAVLLSSSGFRRGCPQVSDAETLASVLIHSLFCNRVICTPKLDMKNITAAILPDINPARRPAHDSVGHDCVVSAGFERAIEQEVF</sequence>
<name>A0ABQ8GM96_9PEZI</name>
<dbReference type="EMBL" id="JAGTJR010000007">
    <property type="protein sequence ID" value="KAH7057359.1"/>
    <property type="molecule type" value="Genomic_DNA"/>
</dbReference>